<comment type="caution">
    <text evidence="1">The sequence shown here is derived from an EMBL/GenBank/DDBJ whole genome shotgun (WGS) entry which is preliminary data.</text>
</comment>
<sequence>MPRIFMGSNSKGLCDVGSIDSPTSPLDLMMFPRLRDALGYPCDRPPRQNSWDCVKAGLRSIIMDNPDDDDDARNLFGGTVGYSRGKSIVFAPKWRNKDSVAVSIPQDRDGSSLRQSNSSVVFEIGEIRIGADQFRNFLSCSANYYSLKYCPPTIRKDTGGGSLFIVEGSAGHLQGSDIELSEDYTCVITHGPGATTTTTHIYDDCVLECHLNDTVSKTIAEQVEEINHGLDPLDGFLRTCYACKKPLEDGKDIYMYRGVKAFCQEECRMKEILLEGDPEEILTDSGDCRQYGIGDGHF</sequence>
<organism evidence="1 2">
    <name type="scientific">Melastoma candidum</name>
    <dbReference type="NCBI Taxonomy" id="119954"/>
    <lineage>
        <taxon>Eukaryota</taxon>
        <taxon>Viridiplantae</taxon>
        <taxon>Streptophyta</taxon>
        <taxon>Embryophyta</taxon>
        <taxon>Tracheophyta</taxon>
        <taxon>Spermatophyta</taxon>
        <taxon>Magnoliopsida</taxon>
        <taxon>eudicotyledons</taxon>
        <taxon>Gunneridae</taxon>
        <taxon>Pentapetalae</taxon>
        <taxon>rosids</taxon>
        <taxon>malvids</taxon>
        <taxon>Myrtales</taxon>
        <taxon>Melastomataceae</taxon>
        <taxon>Melastomatoideae</taxon>
        <taxon>Melastomateae</taxon>
        <taxon>Melastoma</taxon>
    </lineage>
</organism>
<evidence type="ECO:0000313" key="2">
    <source>
        <dbReference type="Proteomes" id="UP001057402"/>
    </source>
</evidence>
<gene>
    <name evidence="1" type="ORF">MLD38_006151</name>
</gene>
<name>A0ACB9RM24_9MYRT</name>
<evidence type="ECO:0000313" key="1">
    <source>
        <dbReference type="EMBL" id="KAI4379914.1"/>
    </source>
</evidence>
<accession>A0ACB9RM24</accession>
<dbReference type="EMBL" id="CM042882">
    <property type="protein sequence ID" value="KAI4379914.1"/>
    <property type="molecule type" value="Genomic_DNA"/>
</dbReference>
<dbReference type="Proteomes" id="UP001057402">
    <property type="component" value="Chromosome 3"/>
</dbReference>
<proteinExistence type="predicted"/>
<protein>
    <submittedName>
        <fullName evidence="1">Uncharacterized protein</fullName>
    </submittedName>
</protein>
<reference evidence="2" key="1">
    <citation type="journal article" date="2023" name="Front. Plant Sci.">
        <title>Chromosomal-level genome assembly of Melastoma candidum provides insights into trichome evolution.</title>
        <authorList>
            <person name="Zhong Y."/>
            <person name="Wu W."/>
            <person name="Sun C."/>
            <person name="Zou P."/>
            <person name="Liu Y."/>
            <person name="Dai S."/>
            <person name="Zhou R."/>
        </authorList>
    </citation>
    <scope>NUCLEOTIDE SEQUENCE [LARGE SCALE GENOMIC DNA]</scope>
</reference>
<keyword evidence="2" id="KW-1185">Reference proteome</keyword>